<feature type="compositionally biased region" description="Basic and acidic residues" evidence="1">
    <location>
        <begin position="1"/>
        <end position="10"/>
    </location>
</feature>
<reference evidence="3 4" key="1">
    <citation type="submission" date="2019-10" db="EMBL/GenBank/DDBJ databases">
        <title>Georgenia wutianyii sp. nov. and Georgenia yuyongxinii sp. nov. isolated from plateau pika (Ochotona curzoniae) in the Qinghai-Tibet plateau of China.</title>
        <authorList>
            <person name="Tian Z."/>
        </authorList>
    </citation>
    <scope>NUCLEOTIDE SEQUENCE [LARGE SCALE GENOMIC DNA]</scope>
    <source>
        <strain evidence="3 4">JCM 19765</strain>
    </source>
</reference>
<evidence type="ECO:0000256" key="1">
    <source>
        <dbReference type="SAM" id="MobiDB-lite"/>
    </source>
</evidence>
<dbReference type="OrthoDB" id="2987348at2"/>
<feature type="domain" description="AB hydrolase-1" evidence="2">
    <location>
        <begin position="32"/>
        <end position="132"/>
    </location>
</feature>
<dbReference type="InterPro" id="IPR000639">
    <property type="entry name" value="Epox_hydrolase-like"/>
</dbReference>
<evidence type="ECO:0000313" key="4">
    <source>
        <dbReference type="Proteomes" id="UP000437709"/>
    </source>
</evidence>
<dbReference type="PANTHER" id="PTHR43798">
    <property type="entry name" value="MONOACYLGLYCEROL LIPASE"/>
    <property type="match status" value="1"/>
</dbReference>
<dbReference type="PRINTS" id="PR00412">
    <property type="entry name" value="EPOXHYDRLASE"/>
</dbReference>
<gene>
    <name evidence="3" type="ORF">GB881_04970</name>
</gene>
<feature type="region of interest" description="Disordered" evidence="1">
    <location>
        <begin position="1"/>
        <end position="29"/>
    </location>
</feature>
<dbReference type="PANTHER" id="PTHR43798:SF33">
    <property type="entry name" value="HYDROLASE, PUTATIVE (AFU_ORTHOLOGUE AFUA_2G14860)-RELATED"/>
    <property type="match status" value="1"/>
</dbReference>
<keyword evidence="4" id="KW-1185">Reference proteome</keyword>
<proteinExistence type="predicted"/>
<accession>A0A6N7EHF1</accession>
<dbReference type="Gene3D" id="3.40.50.1820">
    <property type="entry name" value="alpha/beta hydrolase"/>
    <property type="match status" value="1"/>
</dbReference>
<dbReference type="GO" id="GO:0016020">
    <property type="term" value="C:membrane"/>
    <property type="evidence" value="ECO:0007669"/>
    <property type="project" value="TreeGrafter"/>
</dbReference>
<dbReference type="Pfam" id="PF00561">
    <property type="entry name" value="Abhydrolase_1"/>
    <property type="match status" value="1"/>
</dbReference>
<dbReference type="InterPro" id="IPR000073">
    <property type="entry name" value="AB_hydrolase_1"/>
</dbReference>
<dbReference type="InterPro" id="IPR029058">
    <property type="entry name" value="AB_hydrolase_fold"/>
</dbReference>
<comment type="caution">
    <text evidence="3">The sequence shown here is derived from an EMBL/GenBank/DDBJ whole genome shotgun (WGS) entry which is preliminary data.</text>
</comment>
<dbReference type="EMBL" id="WHPC01000011">
    <property type="protein sequence ID" value="MPV36408.1"/>
    <property type="molecule type" value="Genomic_DNA"/>
</dbReference>
<protein>
    <submittedName>
        <fullName evidence="3">Alpha/beta fold hydrolase</fullName>
    </submittedName>
</protein>
<keyword evidence="3" id="KW-0378">Hydrolase</keyword>
<sequence length="362" mass="37462">MGQVTEHDVATTRARIHVRDTDPGGASSPAGTVVLVHGNCSSSAFFHRLLGELPAGWRGIAPDLRGYGDTEPLPIDATRGMRDFADDLAALMDALGIERAAFVAHSAGAGAVMQLAVDHPERVGAVLLEAPASPFGFGGTGDAEGTPIWPDHAGSGGGTANPDFAAAIAAGDRTTDHPHSPLNVFRALYVAPGTELADEDLLLDSVLSTRIGEVHYPGGTVPSENWPGTGPGTTGINNALSPRYYDLSDFADVPQVGPVTWVRGDVDAIVSDTSLLDLGHLGSIGAVPGWPGADVYPAQPMVTQTRTVLDRYAAAGGRYEEVVLEGVGHSPHLEAPVRFVELLTELLARAGAPEPSLPDGAS</sequence>
<evidence type="ECO:0000259" key="2">
    <source>
        <dbReference type="Pfam" id="PF00561"/>
    </source>
</evidence>
<dbReference type="Proteomes" id="UP000437709">
    <property type="component" value="Unassembled WGS sequence"/>
</dbReference>
<dbReference type="GO" id="GO:0016787">
    <property type="term" value="F:hydrolase activity"/>
    <property type="evidence" value="ECO:0007669"/>
    <property type="project" value="UniProtKB-KW"/>
</dbReference>
<dbReference type="PRINTS" id="PR00111">
    <property type="entry name" value="ABHYDROLASE"/>
</dbReference>
<dbReference type="RefSeq" id="WP_152194462.1">
    <property type="nucleotide sequence ID" value="NZ_VUKD01000002.1"/>
</dbReference>
<evidence type="ECO:0000313" key="3">
    <source>
        <dbReference type="EMBL" id="MPV36408.1"/>
    </source>
</evidence>
<name>A0A6N7EHF1_9MICO</name>
<dbReference type="InterPro" id="IPR050266">
    <property type="entry name" value="AB_hydrolase_sf"/>
</dbReference>
<dbReference type="SUPFAM" id="SSF53474">
    <property type="entry name" value="alpha/beta-Hydrolases"/>
    <property type="match status" value="1"/>
</dbReference>
<dbReference type="AlphaFoldDB" id="A0A6N7EHF1"/>
<organism evidence="3 4">
    <name type="scientific">Georgenia subflava</name>
    <dbReference type="NCBI Taxonomy" id="1622177"/>
    <lineage>
        <taxon>Bacteria</taxon>
        <taxon>Bacillati</taxon>
        <taxon>Actinomycetota</taxon>
        <taxon>Actinomycetes</taxon>
        <taxon>Micrococcales</taxon>
        <taxon>Bogoriellaceae</taxon>
        <taxon>Georgenia</taxon>
    </lineage>
</organism>